<keyword evidence="1" id="KW-0472">Membrane</keyword>
<reference evidence="2 3" key="1">
    <citation type="submission" date="2022-06" db="EMBL/GenBank/DDBJ databases">
        <title>Sequencing the genomes of 1000 actinobacteria strains.</title>
        <authorList>
            <person name="Klenk H.-P."/>
        </authorList>
    </citation>
    <scope>NUCLEOTIDE SEQUENCE [LARGE SCALE GENOMIC DNA]</scope>
    <source>
        <strain evidence="2 3">DSM 44170</strain>
    </source>
</reference>
<dbReference type="EMBL" id="JAMZEC010000001">
    <property type="protein sequence ID" value="MCP2349859.1"/>
    <property type="molecule type" value="Genomic_DNA"/>
</dbReference>
<evidence type="ECO:0000313" key="3">
    <source>
        <dbReference type="Proteomes" id="UP001320766"/>
    </source>
</evidence>
<dbReference type="InterPro" id="IPR025329">
    <property type="entry name" value="DUF4235"/>
</dbReference>
<accession>A0ABT1K777</accession>
<feature type="transmembrane region" description="Helical" evidence="1">
    <location>
        <begin position="55"/>
        <end position="73"/>
    </location>
</feature>
<keyword evidence="1" id="KW-1133">Transmembrane helix</keyword>
<proteinExistence type="predicted"/>
<dbReference type="Pfam" id="PF14019">
    <property type="entry name" value="DUF4235"/>
    <property type="match status" value="1"/>
</dbReference>
<organism evidence="2 3">
    <name type="scientific">Nonomuraea roseoviolacea subsp. carminata</name>
    <dbReference type="NCBI Taxonomy" id="160689"/>
    <lineage>
        <taxon>Bacteria</taxon>
        <taxon>Bacillati</taxon>
        <taxon>Actinomycetota</taxon>
        <taxon>Actinomycetes</taxon>
        <taxon>Streptosporangiales</taxon>
        <taxon>Streptosporangiaceae</taxon>
        <taxon>Nonomuraea</taxon>
    </lineage>
</organism>
<gene>
    <name evidence="2" type="ORF">HD595_005981</name>
</gene>
<name>A0ABT1K777_9ACTN</name>
<keyword evidence="1" id="KW-0812">Transmembrane</keyword>
<dbReference type="RefSeq" id="WP_253774774.1">
    <property type="nucleotide sequence ID" value="NZ_BAAAVE010000021.1"/>
</dbReference>
<feature type="transmembrane region" description="Helical" evidence="1">
    <location>
        <begin position="12"/>
        <end position="35"/>
    </location>
</feature>
<evidence type="ECO:0000256" key="1">
    <source>
        <dbReference type="SAM" id="Phobius"/>
    </source>
</evidence>
<keyword evidence="3" id="KW-1185">Reference proteome</keyword>
<sequence length="95" mass="10313">MTDEKPDLAWRVIGGLVGLATAWVARKALGFVWVKTTGKEPPVDPDSPEVSMGEAIGYAVLMGVGMSVAQIVVNRTAKKRYQAWRSVKQQATRAL</sequence>
<protein>
    <recommendedName>
        <fullName evidence="4">DUF4235 domain-containing protein</fullName>
    </recommendedName>
</protein>
<evidence type="ECO:0008006" key="4">
    <source>
        <dbReference type="Google" id="ProtNLM"/>
    </source>
</evidence>
<dbReference type="Proteomes" id="UP001320766">
    <property type="component" value="Unassembled WGS sequence"/>
</dbReference>
<comment type="caution">
    <text evidence="2">The sequence shown here is derived from an EMBL/GenBank/DDBJ whole genome shotgun (WGS) entry which is preliminary data.</text>
</comment>
<evidence type="ECO:0000313" key="2">
    <source>
        <dbReference type="EMBL" id="MCP2349859.1"/>
    </source>
</evidence>